<keyword evidence="3 6" id="KW-0812">Transmembrane</keyword>
<gene>
    <name evidence="7" type="ORF">H9L01_06545</name>
</gene>
<evidence type="ECO:0000256" key="5">
    <source>
        <dbReference type="ARBA" id="ARBA00023136"/>
    </source>
</evidence>
<dbReference type="AlphaFoldDB" id="A0A7G9S1U5"/>
<dbReference type="GO" id="GO:0022857">
    <property type="term" value="F:transmembrane transporter activity"/>
    <property type="evidence" value="ECO:0007669"/>
    <property type="project" value="InterPro"/>
</dbReference>
<organism evidence="7 8">
    <name type="scientific">Erysipelothrix inopinata</name>
    <dbReference type="NCBI Taxonomy" id="225084"/>
    <lineage>
        <taxon>Bacteria</taxon>
        <taxon>Bacillati</taxon>
        <taxon>Bacillota</taxon>
        <taxon>Erysipelotrichia</taxon>
        <taxon>Erysipelotrichales</taxon>
        <taxon>Erysipelotrichaceae</taxon>
        <taxon>Erysipelothrix</taxon>
    </lineage>
</organism>
<evidence type="ECO:0000256" key="1">
    <source>
        <dbReference type="ARBA" id="ARBA00004651"/>
    </source>
</evidence>
<dbReference type="EMBL" id="CP060715">
    <property type="protein sequence ID" value="QNN61820.1"/>
    <property type="molecule type" value="Genomic_DNA"/>
</dbReference>
<reference evidence="7 8" key="1">
    <citation type="submission" date="2020-08" db="EMBL/GenBank/DDBJ databases">
        <title>Genome sequence of Erysipelothrix inopinata DSM 15511T.</title>
        <authorList>
            <person name="Hyun D.-W."/>
            <person name="Bae J.-W."/>
        </authorList>
    </citation>
    <scope>NUCLEOTIDE SEQUENCE [LARGE SCALE GENOMIC DNA]</scope>
    <source>
        <strain evidence="7 8">DSM 15511</strain>
    </source>
</reference>
<dbReference type="PANTHER" id="PTHR32196">
    <property type="entry name" value="ABC TRANSPORTER PERMEASE PROTEIN YPHD-RELATED-RELATED"/>
    <property type="match status" value="1"/>
</dbReference>
<feature type="transmembrane region" description="Helical" evidence="6">
    <location>
        <begin position="305"/>
        <end position="325"/>
    </location>
</feature>
<keyword evidence="4 6" id="KW-1133">Transmembrane helix</keyword>
<evidence type="ECO:0000313" key="8">
    <source>
        <dbReference type="Proteomes" id="UP000515928"/>
    </source>
</evidence>
<feature type="transmembrane region" description="Helical" evidence="6">
    <location>
        <begin position="120"/>
        <end position="145"/>
    </location>
</feature>
<comment type="subcellular location">
    <subcellularLocation>
        <location evidence="1">Cell membrane</location>
        <topology evidence="1">Multi-pass membrane protein</topology>
    </subcellularLocation>
</comment>
<dbReference type="InterPro" id="IPR001851">
    <property type="entry name" value="ABC_transp_permease"/>
</dbReference>
<feature type="transmembrane region" description="Helical" evidence="6">
    <location>
        <begin position="34"/>
        <end position="53"/>
    </location>
</feature>
<dbReference type="Proteomes" id="UP000515928">
    <property type="component" value="Chromosome"/>
</dbReference>
<keyword evidence="5 6" id="KW-0472">Membrane</keyword>
<dbReference type="Pfam" id="PF02653">
    <property type="entry name" value="BPD_transp_2"/>
    <property type="match status" value="1"/>
</dbReference>
<feature type="transmembrane region" description="Helical" evidence="6">
    <location>
        <begin position="202"/>
        <end position="220"/>
    </location>
</feature>
<evidence type="ECO:0000256" key="6">
    <source>
        <dbReference type="SAM" id="Phobius"/>
    </source>
</evidence>
<dbReference type="GO" id="GO:0005886">
    <property type="term" value="C:plasma membrane"/>
    <property type="evidence" value="ECO:0007669"/>
    <property type="project" value="UniProtKB-SubCell"/>
</dbReference>
<feature type="transmembrane region" description="Helical" evidence="6">
    <location>
        <begin position="331"/>
        <end position="348"/>
    </location>
</feature>
<protein>
    <submittedName>
        <fullName evidence="7">Beta-methylgalactoside transporter</fullName>
    </submittedName>
</protein>
<dbReference type="PANTHER" id="PTHR32196:SF18">
    <property type="entry name" value="GALACTOSE_METHYL GALACTOSIDE IMPORT PERMEASE PROTEIN MGLC"/>
    <property type="match status" value="1"/>
</dbReference>
<evidence type="ECO:0000256" key="3">
    <source>
        <dbReference type="ARBA" id="ARBA00022692"/>
    </source>
</evidence>
<accession>A0A7G9S1U5</accession>
<feature type="transmembrane region" description="Helical" evidence="6">
    <location>
        <begin position="152"/>
        <end position="170"/>
    </location>
</feature>
<dbReference type="CDD" id="cd06579">
    <property type="entry name" value="TM_PBP1_transp_AraH_like"/>
    <property type="match status" value="1"/>
</dbReference>
<feature type="transmembrane region" description="Helical" evidence="6">
    <location>
        <begin position="249"/>
        <end position="267"/>
    </location>
</feature>
<sequence length="355" mass="38022">MIRLGFSKSYRDSLDELELKKQKEDVKNFFLKNGLYIAMLVFITFVAISRPAFLSTQSIVNNINLVAKRLPIALGIAGLIIISATDLSAGRILGITALVSTALLQRADYPTKLFPELGNMSILLVLVCVIIIGALFGLFNGFFVAKFKIHPFIVTLGTQLIIQTLALSLLNLNGNSGQALGGLRPEFTELITGGFYIGGIKIQFYIIYAIIITAIIWFIWNKTIFGKNIFAIGSNAEAAAVSGINVDRVIIVTFILAGVLFGINGFIESAVVGSNSATTGVGAEFDAIAACVIGGISFSGGIGKVRGVVVGVLLLQLITTSLIFLGISPEWQYAIKGLVIIVTVAIDMRKTIARK</sequence>
<evidence type="ECO:0000256" key="2">
    <source>
        <dbReference type="ARBA" id="ARBA00022475"/>
    </source>
</evidence>
<name>A0A7G9S1U5_9FIRM</name>
<proteinExistence type="predicted"/>
<feature type="transmembrane region" description="Helical" evidence="6">
    <location>
        <begin position="279"/>
        <end position="298"/>
    </location>
</feature>
<dbReference type="KEGG" id="eio:H9L01_06545"/>
<keyword evidence="8" id="KW-1185">Reference proteome</keyword>
<keyword evidence="2" id="KW-1003">Cell membrane</keyword>
<evidence type="ECO:0000256" key="4">
    <source>
        <dbReference type="ARBA" id="ARBA00022989"/>
    </source>
</evidence>
<evidence type="ECO:0000313" key="7">
    <source>
        <dbReference type="EMBL" id="QNN61820.1"/>
    </source>
</evidence>